<dbReference type="EC" id="3.4.-.-" evidence="3"/>
<dbReference type="PANTHER" id="PTHR43283">
    <property type="entry name" value="BETA-LACTAMASE-RELATED"/>
    <property type="match status" value="1"/>
</dbReference>
<name>A0A2Z2NPC5_9GAMM</name>
<dbReference type="OrthoDB" id="9814204at2"/>
<dbReference type="InterPro" id="IPR001466">
    <property type="entry name" value="Beta-lactam-related"/>
</dbReference>
<dbReference type="Proteomes" id="UP000250079">
    <property type="component" value="Chromosome"/>
</dbReference>
<evidence type="ECO:0000256" key="1">
    <source>
        <dbReference type="SAM" id="SignalP"/>
    </source>
</evidence>
<keyword evidence="3" id="KW-0645">Protease</keyword>
<dbReference type="InterPro" id="IPR050789">
    <property type="entry name" value="Diverse_Enzym_Activities"/>
</dbReference>
<dbReference type="GO" id="GO:0004180">
    <property type="term" value="F:carboxypeptidase activity"/>
    <property type="evidence" value="ECO:0007669"/>
    <property type="project" value="UniProtKB-KW"/>
</dbReference>
<organism evidence="3 4">
    <name type="scientific">Granulosicoccus antarcticus IMCC3135</name>
    <dbReference type="NCBI Taxonomy" id="1192854"/>
    <lineage>
        <taxon>Bacteria</taxon>
        <taxon>Pseudomonadati</taxon>
        <taxon>Pseudomonadota</taxon>
        <taxon>Gammaproteobacteria</taxon>
        <taxon>Chromatiales</taxon>
        <taxon>Granulosicoccaceae</taxon>
        <taxon>Granulosicoccus</taxon>
    </lineage>
</organism>
<dbReference type="SUPFAM" id="SSF56601">
    <property type="entry name" value="beta-lactamase/transpeptidase-like"/>
    <property type="match status" value="1"/>
</dbReference>
<keyword evidence="4" id="KW-1185">Reference proteome</keyword>
<feature type="signal peptide" evidence="1">
    <location>
        <begin position="1"/>
        <end position="23"/>
    </location>
</feature>
<evidence type="ECO:0000259" key="2">
    <source>
        <dbReference type="Pfam" id="PF00144"/>
    </source>
</evidence>
<gene>
    <name evidence="3" type="primary">ampH</name>
    <name evidence="3" type="ORF">IMCC3135_02585</name>
</gene>
<feature type="chain" id="PRO_5016343090" evidence="1">
    <location>
        <begin position="24"/>
        <end position="344"/>
    </location>
</feature>
<dbReference type="EMBL" id="CP018632">
    <property type="protein sequence ID" value="ASJ70630.1"/>
    <property type="molecule type" value="Genomic_DNA"/>
</dbReference>
<dbReference type="Pfam" id="PF00144">
    <property type="entry name" value="Beta-lactamase"/>
    <property type="match status" value="1"/>
</dbReference>
<dbReference type="KEGG" id="gai:IMCC3135_02585"/>
<keyword evidence="1" id="KW-0732">Signal</keyword>
<sequence length="344" mass="37177">MKRRTLLKSAAYCLAATSLPAFAATGSETANTPVTAADAINAFADAARQLDRLHGLVVMKQGEIVLAENFRGPPVDKAVNVKSISKSVVAGLVGCAIERGSLVGVDATLGELAPDLVPVDADVRIAKLSVQDFLTMRLGLESQSGGNYGRWAASDDWVRYALTRPFTSAPGGKMQYSTAGWHVLGAILSEVTGKSLLTLSREWLGEPLDIEFATWTRDPQGRYLGGNEMSMSPLEMARFGELYRLDGRWNDELVMVEDWVRQSFEPKTVSPWSDHAYGYGWYLLPLAGQKAAYARGYGGQLIHVVPQAGLVVAMTSDSSRAARSDGYIATLHSLVEDYLIATQG</sequence>
<dbReference type="InterPro" id="IPR012338">
    <property type="entry name" value="Beta-lactam/transpept-like"/>
</dbReference>
<dbReference type="RefSeq" id="WP_088916155.1">
    <property type="nucleotide sequence ID" value="NZ_CP018632.1"/>
</dbReference>
<evidence type="ECO:0000313" key="3">
    <source>
        <dbReference type="EMBL" id="ASJ70630.1"/>
    </source>
</evidence>
<dbReference type="AlphaFoldDB" id="A0A2Z2NPC5"/>
<evidence type="ECO:0000313" key="4">
    <source>
        <dbReference type="Proteomes" id="UP000250079"/>
    </source>
</evidence>
<protein>
    <submittedName>
        <fullName evidence="3">D-alanyl-D-alanine-carboxypeptidase/endopeptidase AmpH</fullName>
        <ecNumber evidence="3">3.4.-.-</ecNumber>
    </submittedName>
</protein>
<keyword evidence="3" id="KW-0378">Hydrolase</keyword>
<dbReference type="Gene3D" id="3.40.710.10">
    <property type="entry name" value="DD-peptidase/beta-lactamase superfamily"/>
    <property type="match status" value="1"/>
</dbReference>
<dbReference type="PANTHER" id="PTHR43283:SF7">
    <property type="entry name" value="BETA-LACTAMASE-RELATED DOMAIN-CONTAINING PROTEIN"/>
    <property type="match status" value="1"/>
</dbReference>
<reference evidence="3 4" key="1">
    <citation type="submission" date="2016-12" db="EMBL/GenBank/DDBJ databases">
        <authorList>
            <person name="Song W.-J."/>
            <person name="Kurnit D.M."/>
        </authorList>
    </citation>
    <scope>NUCLEOTIDE SEQUENCE [LARGE SCALE GENOMIC DNA]</scope>
    <source>
        <strain evidence="3 4">IMCC3135</strain>
    </source>
</reference>
<keyword evidence="3" id="KW-0121">Carboxypeptidase</keyword>
<feature type="domain" description="Beta-lactamase-related" evidence="2">
    <location>
        <begin position="56"/>
        <end position="329"/>
    </location>
</feature>
<accession>A0A2Z2NPC5</accession>
<proteinExistence type="predicted"/>